<keyword evidence="2" id="KW-0081">Bacteriolytic enzyme</keyword>
<evidence type="ECO:0008006" key="4">
    <source>
        <dbReference type="Google" id="ProtNLM"/>
    </source>
</evidence>
<sequence length="154" mass="18287">MNKERLYEQLVEDEGKVCKVYRDHLGYLTFGIGHLITQKDPEADWALGTPVDEERVRECFDRDVETSITEVKFLVKDFEDKPDIVQEVLVNMLFNLGYHRLSAFKKFLKAIKNNDWMEAAKEGRDSRWYRQVTNRAERLMNKLETLNINYLDHV</sequence>
<dbReference type="SUPFAM" id="SSF53955">
    <property type="entry name" value="Lysozyme-like"/>
    <property type="match status" value="1"/>
</dbReference>
<dbReference type="PANTHER" id="PTHR37406">
    <property type="entry name" value="T4-TYPE LYSOZYME 1-RELATED"/>
    <property type="match status" value="1"/>
</dbReference>
<dbReference type="InterPro" id="IPR023347">
    <property type="entry name" value="Lysozyme_dom_sf"/>
</dbReference>
<evidence type="ECO:0000256" key="2">
    <source>
        <dbReference type="ARBA" id="ARBA00022638"/>
    </source>
</evidence>
<keyword evidence="1" id="KW-0929">Antimicrobial</keyword>
<protein>
    <recommendedName>
        <fullName evidence="4">Lysozyme</fullName>
    </recommendedName>
</protein>
<dbReference type="InterPro" id="IPR052619">
    <property type="entry name" value="Phage_lysozyme-like"/>
</dbReference>
<evidence type="ECO:0000313" key="3">
    <source>
        <dbReference type="EMBL" id="SVA89988.1"/>
    </source>
</evidence>
<accession>A0A381ZKW8</accession>
<dbReference type="GO" id="GO:0042742">
    <property type="term" value="P:defense response to bacterium"/>
    <property type="evidence" value="ECO:0007669"/>
    <property type="project" value="UniProtKB-KW"/>
</dbReference>
<organism evidence="3">
    <name type="scientific">marine metagenome</name>
    <dbReference type="NCBI Taxonomy" id="408172"/>
    <lineage>
        <taxon>unclassified sequences</taxon>
        <taxon>metagenomes</taxon>
        <taxon>ecological metagenomes</taxon>
    </lineage>
</organism>
<dbReference type="PANTHER" id="PTHR37406:SF1">
    <property type="entry name" value="T4-TYPE LYSOZYME 1-RELATED"/>
    <property type="match status" value="1"/>
</dbReference>
<dbReference type="GO" id="GO:0003796">
    <property type="term" value="F:lysozyme activity"/>
    <property type="evidence" value="ECO:0007669"/>
    <property type="project" value="InterPro"/>
</dbReference>
<proteinExistence type="predicted"/>
<dbReference type="Gene3D" id="1.10.530.40">
    <property type="match status" value="1"/>
</dbReference>
<dbReference type="GO" id="GO:0016998">
    <property type="term" value="P:cell wall macromolecule catabolic process"/>
    <property type="evidence" value="ECO:0007669"/>
    <property type="project" value="InterPro"/>
</dbReference>
<gene>
    <name evidence="3" type="ORF">METZ01_LOCUS142842</name>
</gene>
<reference evidence="3" key="1">
    <citation type="submission" date="2018-05" db="EMBL/GenBank/DDBJ databases">
        <authorList>
            <person name="Lanie J.A."/>
            <person name="Ng W.-L."/>
            <person name="Kazmierczak K.M."/>
            <person name="Andrzejewski T.M."/>
            <person name="Davidsen T.M."/>
            <person name="Wayne K.J."/>
            <person name="Tettelin H."/>
            <person name="Glass J.I."/>
            <person name="Rusch D."/>
            <person name="Podicherti R."/>
            <person name="Tsui H.-C.T."/>
            <person name="Winkler M.E."/>
        </authorList>
    </citation>
    <scope>NUCLEOTIDE SEQUENCE</scope>
</reference>
<dbReference type="InterPro" id="IPR023346">
    <property type="entry name" value="Lysozyme-like_dom_sf"/>
</dbReference>
<name>A0A381ZKW8_9ZZZZ</name>
<dbReference type="GO" id="GO:0031640">
    <property type="term" value="P:killing of cells of another organism"/>
    <property type="evidence" value="ECO:0007669"/>
    <property type="project" value="UniProtKB-KW"/>
</dbReference>
<dbReference type="InterPro" id="IPR002196">
    <property type="entry name" value="Glyco_hydro_24"/>
</dbReference>
<evidence type="ECO:0000256" key="1">
    <source>
        <dbReference type="ARBA" id="ARBA00022529"/>
    </source>
</evidence>
<dbReference type="GO" id="GO:0009253">
    <property type="term" value="P:peptidoglycan catabolic process"/>
    <property type="evidence" value="ECO:0007669"/>
    <property type="project" value="InterPro"/>
</dbReference>
<dbReference type="EMBL" id="UINC01021757">
    <property type="protein sequence ID" value="SVA89988.1"/>
    <property type="molecule type" value="Genomic_DNA"/>
</dbReference>
<dbReference type="Pfam" id="PF00959">
    <property type="entry name" value="Phage_lysozyme"/>
    <property type="match status" value="1"/>
</dbReference>
<dbReference type="AlphaFoldDB" id="A0A381ZKW8"/>